<reference evidence="9" key="1">
    <citation type="submission" date="2020-11" db="EMBL/GenBank/DDBJ databases">
        <authorList>
            <person name="Whiteford S."/>
        </authorList>
    </citation>
    <scope>NUCLEOTIDE SEQUENCE</scope>
</reference>
<dbReference type="PROSITE" id="PS00615">
    <property type="entry name" value="C_TYPE_LECTIN_1"/>
    <property type="match status" value="1"/>
</dbReference>
<dbReference type="Gene3D" id="3.10.100.10">
    <property type="entry name" value="Mannose-Binding Protein A, subunit A"/>
    <property type="match status" value="1"/>
</dbReference>
<evidence type="ECO:0000313" key="10">
    <source>
        <dbReference type="Proteomes" id="UP000653454"/>
    </source>
</evidence>
<dbReference type="Pfam" id="PF00059">
    <property type="entry name" value="Lectin_C"/>
    <property type="match status" value="1"/>
</dbReference>
<dbReference type="PROSITE" id="PS50923">
    <property type="entry name" value="SUSHI"/>
    <property type="match status" value="5"/>
</dbReference>
<sequence length="933" mass="101896">MVDEVLSDIESLVQGLAALGLRINPRKSEVFACAGQLSPATQERLDVLVPGAKVLDRTTFMLLGAPIFPEGVPALVLSKMRTLAETKSHLCQLSAHVALSILRGCLSIPRLTYSLRTAPVWLHREESKQYDEVLKDLLEAIVNISMSNEQWSQAALPVRYGGLGLRRLEDTQLPAFLASSCGVLRLVTRILHVNGDEFSIPHAAEALELWQSVCPESAVPVQPERQRDWDEEQCRLQLNMLMLSNAGAELARLRAVSQPESGLWLHALPSPQLGTLLDNDSLRVAVALRLGCTVVEPHVCVCGARVDQSGRHGLHCVRSAGRFSRHHAINDIVRRALVSADVPAVLEPPGLSRADGKRPDGLTMVPWEKGRSLLWDATCVCTLAPSHVQSTAANAGAAAEAAARLKKLKYSQLMQRYLFVPLAVETMGVWGEEGRAFLREITRRLRSRGLGSSSGAHLMQRLSLAVQRGNAASVMEFSNDRCASASLPADVELAAFSRNCYEFNIARGGSFEEARRQCQSHGGDLIHGLQGATSSFLIQELERRKPQLKTQLVWIGAQKEPGLTSRTWKWVDGEVVSKPAWGKDQPNNYNGEQNCVVLDGGRAWLWNDVGCNLDYLNWICQYLPPTCGSPDKLLNTTIEGDDFKVGSSISYRCPEGHMLVGDQTRQCNKDGFWSGAAPTCKYVNCGSLTAIQDGDVSLVDGRTTHGARALYSCKQNHTLVGEAERVCQDAGSWSGTPPKCLFDWCPEPPAVAGATVAVSGHKAGSLATYTCQNGFILFGAPSVTCTLGGIWTESPPSCKYVDCGTPAQVHKGSFRLLNGTTTYGSVAQFTCETDYWLAGAEVLTCNRDGKWSHDIPSCELITCAEPEVPAGGYMEAYDYNVHSTIDFHCEHGHKLIGETSLQCQSDGEWSGESPKCECKWIFKLKTHLFIRAK</sequence>
<evidence type="ECO:0000256" key="5">
    <source>
        <dbReference type="ARBA" id="ARBA00023180"/>
    </source>
</evidence>
<keyword evidence="5" id="KW-0325">Glycoprotein</keyword>
<keyword evidence="10" id="KW-1185">Reference proteome</keyword>
<dbReference type="InterPro" id="IPR016186">
    <property type="entry name" value="C-type_lectin-like/link_sf"/>
</dbReference>
<proteinExistence type="predicted"/>
<evidence type="ECO:0000259" key="8">
    <source>
        <dbReference type="PROSITE" id="PS50923"/>
    </source>
</evidence>
<feature type="domain" description="Sushi" evidence="8">
    <location>
        <begin position="625"/>
        <end position="682"/>
    </location>
</feature>
<organism evidence="9 10">
    <name type="scientific">Plutella xylostella</name>
    <name type="common">Diamondback moth</name>
    <name type="synonym">Plutella maculipennis</name>
    <dbReference type="NCBI Taxonomy" id="51655"/>
    <lineage>
        <taxon>Eukaryota</taxon>
        <taxon>Metazoa</taxon>
        <taxon>Ecdysozoa</taxon>
        <taxon>Arthropoda</taxon>
        <taxon>Hexapoda</taxon>
        <taxon>Insecta</taxon>
        <taxon>Pterygota</taxon>
        <taxon>Neoptera</taxon>
        <taxon>Endopterygota</taxon>
        <taxon>Lepidoptera</taxon>
        <taxon>Glossata</taxon>
        <taxon>Ditrysia</taxon>
        <taxon>Yponomeutoidea</taxon>
        <taxon>Plutellidae</taxon>
        <taxon>Plutella</taxon>
    </lineage>
</organism>
<evidence type="ECO:0000256" key="2">
    <source>
        <dbReference type="ARBA" id="ARBA00022729"/>
    </source>
</evidence>
<feature type="domain" description="C-type lectin" evidence="7">
    <location>
        <begin position="496"/>
        <end position="612"/>
    </location>
</feature>
<accession>A0A8S4G9X4</accession>
<evidence type="ECO:0000256" key="3">
    <source>
        <dbReference type="ARBA" id="ARBA00022737"/>
    </source>
</evidence>
<feature type="disulfide bond" evidence="6">
    <location>
        <begin position="713"/>
        <end position="740"/>
    </location>
</feature>
<evidence type="ECO:0000313" key="9">
    <source>
        <dbReference type="EMBL" id="CAG9136644.1"/>
    </source>
</evidence>
<feature type="disulfide bond" evidence="6">
    <location>
        <begin position="771"/>
        <end position="798"/>
    </location>
</feature>
<protein>
    <submittedName>
        <fullName evidence="9">(diamondback moth) hypothetical protein</fullName>
    </submittedName>
</protein>
<dbReference type="Proteomes" id="UP000653454">
    <property type="component" value="Unassembled WGS sequence"/>
</dbReference>
<name>A0A8S4G9X4_PLUXY</name>
<comment type="caution">
    <text evidence="9">The sequence shown here is derived from an EMBL/GenBank/DDBJ whole genome shotgun (WGS) entry which is preliminary data.</text>
</comment>
<keyword evidence="1 6" id="KW-0768">Sushi</keyword>
<dbReference type="InterPro" id="IPR001304">
    <property type="entry name" value="C-type_lectin-like"/>
</dbReference>
<dbReference type="SUPFAM" id="SSF56436">
    <property type="entry name" value="C-type lectin-like"/>
    <property type="match status" value="1"/>
</dbReference>
<dbReference type="PANTHER" id="PTHR46393:SF7">
    <property type="entry name" value="COMPLEMENT C2"/>
    <property type="match status" value="1"/>
</dbReference>
<dbReference type="CDD" id="cd00033">
    <property type="entry name" value="CCP"/>
    <property type="match status" value="5"/>
</dbReference>
<dbReference type="SMART" id="SM00034">
    <property type="entry name" value="CLECT"/>
    <property type="match status" value="1"/>
</dbReference>
<feature type="domain" description="Sushi" evidence="8">
    <location>
        <begin position="683"/>
        <end position="742"/>
    </location>
</feature>
<feature type="disulfide bond" evidence="6">
    <location>
        <begin position="653"/>
        <end position="680"/>
    </location>
</feature>
<dbReference type="SUPFAM" id="SSF57535">
    <property type="entry name" value="Complement control module/SCR domain"/>
    <property type="match status" value="5"/>
</dbReference>
<gene>
    <name evidence="9" type="ORF">PLXY2_LOCUS14904</name>
</gene>
<evidence type="ECO:0000256" key="1">
    <source>
        <dbReference type="ARBA" id="ARBA00022659"/>
    </source>
</evidence>
<keyword evidence="4 6" id="KW-1015">Disulfide bond</keyword>
<feature type="domain" description="Sushi" evidence="8">
    <location>
        <begin position="743"/>
        <end position="800"/>
    </location>
</feature>
<dbReference type="InterPro" id="IPR000436">
    <property type="entry name" value="Sushi_SCR_CCP_dom"/>
</dbReference>
<feature type="disulfide bond" evidence="6">
    <location>
        <begin position="889"/>
        <end position="916"/>
    </location>
</feature>
<evidence type="ECO:0000256" key="6">
    <source>
        <dbReference type="PROSITE-ProRule" id="PRU00302"/>
    </source>
</evidence>
<dbReference type="InterPro" id="IPR035976">
    <property type="entry name" value="Sushi/SCR/CCP_sf"/>
</dbReference>
<comment type="caution">
    <text evidence="6">Lacks conserved residue(s) required for the propagation of feature annotation.</text>
</comment>
<dbReference type="PROSITE" id="PS50041">
    <property type="entry name" value="C_TYPE_LECTIN_2"/>
    <property type="match status" value="1"/>
</dbReference>
<dbReference type="Pfam" id="PF00084">
    <property type="entry name" value="Sushi"/>
    <property type="match status" value="5"/>
</dbReference>
<dbReference type="PANTHER" id="PTHR46393">
    <property type="entry name" value="SUSHI DOMAIN-CONTAINING PROTEIN"/>
    <property type="match status" value="1"/>
</dbReference>
<keyword evidence="2" id="KW-0732">Signal</keyword>
<evidence type="ECO:0000256" key="4">
    <source>
        <dbReference type="ARBA" id="ARBA00023157"/>
    </source>
</evidence>
<dbReference type="Gene3D" id="2.10.70.10">
    <property type="entry name" value="Complement Module, domain 1"/>
    <property type="match status" value="5"/>
</dbReference>
<dbReference type="InterPro" id="IPR016187">
    <property type="entry name" value="CTDL_fold"/>
</dbReference>
<feature type="disulfide bond" evidence="6">
    <location>
        <begin position="831"/>
        <end position="858"/>
    </location>
</feature>
<feature type="domain" description="Sushi" evidence="8">
    <location>
        <begin position="801"/>
        <end position="860"/>
    </location>
</feature>
<dbReference type="SMART" id="SM00032">
    <property type="entry name" value="CCP"/>
    <property type="match status" value="5"/>
</dbReference>
<dbReference type="InterPro" id="IPR018378">
    <property type="entry name" value="C-type_lectin_CS"/>
</dbReference>
<dbReference type="EMBL" id="CAJHNJ030000152">
    <property type="protein sequence ID" value="CAG9136644.1"/>
    <property type="molecule type" value="Genomic_DNA"/>
</dbReference>
<dbReference type="AlphaFoldDB" id="A0A8S4G9X4"/>
<keyword evidence="3" id="KW-0677">Repeat</keyword>
<evidence type="ECO:0000259" key="7">
    <source>
        <dbReference type="PROSITE" id="PS50041"/>
    </source>
</evidence>
<feature type="domain" description="Sushi" evidence="8">
    <location>
        <begin position="861"/>
        <end position="918"/>
    </location>
</feature>